<sequence>MTLTTIKVTREVRDLLKEQAAAEHRTLGEQIEYLVERGERERRFERLRQEIAATPPELLASYREETAWWDTLENG</sequence>
<dbReference type="RefSeq" id="WP_345186524.1">
    <property type="nucleotide sequence ID" value="NZ_BAABGP010000013.1"/>
</dbReference>
<proteinExistence type="predicted"/>
<keyword evidence="2" id="KW-1185">Reference proteome</keyword>
<dbReference type="Proteomes" id="UP001500731">
    <property type="component" value="Unassembled WGS sequence"/>
</dbReference>
<name>A0ABP8PCZ4_9MICO</name>
<dbReference type="EMBL" id="BAABGP010000013">
    <property type="protein sequence ID" value="GAA4485428.1"/>
    <property type="molecule type" value="Genomic_DNA"/>
</dbReference>
<protein>
    <submittedName>
        <fullName evidence="1">Uncharacterized protein</fullName>
    </submittedName>
</protein>
<gene>
    <name evidence="1" type="ORF">GCM10023171_19830</name>
</gene>
<organism evidence="1 2">
    <name type="scientific">Microbacterium panaciterrae</name>
    <dbReference type="NCBI Taxonomy" id="985759"/>
    <lineage>
        <taxon>Bacteria</taxon>
        <taxon>Bacillati</taxon>
        <taxon>Actinomycetota</taxon>
        <taxon>Actinomycetes</taxon>
        <taxon>Micrococcales</taxon>
        <taxon>Microbacteriaceae</taxon>
        <taxon>Microbacterium</taxon>
    </lineage>
</organism>
<evidence type="ECO:0000313" key="1">
    <source>
        <dbReference type="EMBL" id="GAA4485428.1"/>
    </source>
</evidence>
<comment type="caution">
    <text evidence="1">The sequence shown here is derived from an EMBL/GenBank/DDBJ whole genome shotgun (WGS) entry which is preliminary data.</text>
</comment>
<evidence type="ECO:0000313" key="2">
    <source>
        <dbReference type="Proteomes" id="UP001500731"/>
    </source>
</evidence>
<reference evidence="2" key="1">
    <citation type="journal article" date="2019" name="Int. J. Syst. Evol. Microbiol.">
        <title>The Global Catalogue of Microorganisms (GCM) 10K type strain sequencing project: providing services to taxonomists for standard genome sequencing and annotation.</title>
        <authorList>
            <consortium name="The Broad Institute Genomics Platform"/>
            <consortium name="The Broad Institute Genome Sequencing Center for Infectious Disease"/>
            <person name="Wu L."/>
            <person name="Ma J."/>
        </authorList>
    </citation>
    <scope>NUCLEOTIDE SEQUENCE [LARGE SCALE GENOMIC DNA]</scope>
    <source>
        <strain evidence="2">JCM 17839</strain>
    </source>
</reference>
<accession>A0ABP8PCZ4</accession>